<accession>A0A512IUY9</accession>
<reference evidence="2 3" key="1">
    <citation type="submission" date="2019-07" db="EMBL/GenBank/DDBJ databases">
        <title>Whole genome shotgun sequence of Methylobacterium haplocladii NBRC 107714.</title>
        <authorList>
            <person name="Hosoyama A."/>
            <person name="Uohara A."/>
            <person name="Ohji S."/>
            <person name="Ichikawa N."/>
        </authorList>
    </citation>
    <scope>NUCLEOTIDE SEQUENCE [LARGE SCALE GENOMIC DNA]</scope>
    <source>
        <strain evidence="2 3">NBRC 107714</strain>
    </source>
</reference>
<dbReference type="EMBL" id="BJZT01000044">
    <property type="protein sequence ID" value="GEP01503.1"/>
    <property type="molecule type" value="Genomic_DNA"/>
</dbReference>
<evidence type="ECO:0000313" key="2">
    <source>
        <dbReference type="EMBL" id="GEP01503.1"/>
    </source>
</evidence>
<dbReference type="AlphaFoldDB" id="A0A512IUY9"/>
<protein>
    <recommendedName>
        <fullName evidence="1">TniQ domain-containing protein</fullName>
    </recommendedName>
</protein>
<sequence length="595" mass="66059">MRVGAPAGCEPAYSFLERLAAGNGSSVECLARDYGLSARAIGIGDRTEVGRLAAVACVDESALCKGTPSYDRTFDWTLGAETFGKQFLERARPVVCWHCIRNDRIADAAGKDSGVRRRVWWDLLALHRCPLHRIRLHKPRFDGGLEKECPEPLLDEEDCAWEAYVLGRLGFAERVDSDLLDCLSFESACEIVATCGAVSTHGTGHRARIKHLIGNAPLLRTGFQSARSRTDFLKLLDRLWKNAEEPVKGWSLPKVFGSIYTTIDYRKDDSLEPVACTLRQFVAENVPRARIRMTLGRRGLDSTVVPGWYSDAELDVNPRRMSRVGRSLGLLGPEHDMKADGVPEEVATKIVGMLKSTIDAKELKKSLQVSEKQLRLIMRAGLIEPIHVFQGAQSNKHLFSKNLPNRFLESLMGDAPILKRAQDDWQTIFAASTRGTCLTALLKALQDGTLRAKCRLKDVSGIPAILISRADVQALRLSLGRVYDCITKDEFGARIDLHPHTVGSFINRGIIKPHVKEQSKKIWITEEEFRKFDANFVLGSKLGKFMGISNKMLGAALKKEHGIIAVMLPDNNVTTLYRRADLLKAGLPMPSVYTG</sequence>
<feature type="domain" description="TniQ" evidence="1">
    <location>
        <begin position="10"/>
        <end position="136"/>
    </location>
</feature>
<keyword evidence="3" id="KW-1185">Reference proteome</keyword>
<evidence type="ECO:0000259" key="1">
    <source>
        <dbReference type="Pfam" id="PF06527"/>
    </source>
</evidence>
<gene>
    <name evidence="2" type="ORF">MHA02_38900</name>
</gene>
<name>A0A512IUY9_9HYPH</name>
<dbReference type="Proteomes" id="UP000321258">
    <property type="component" value="Unassembled WGS sequence"/>
</dbReference>
<organism evidence="2 3">
    <name type="scientific">Methylobacterium haplocladii</name>
    <dbReference type="NCBI Taxonomy" id="1176176"/>
    <lineage>
        <taxon>Bacteria</taxon>
        <taxon>Pseudomonadati</taxon>
        <taxon>Pseudomonadota</taxon>
        <taxon>Alphaproteobacteria</taxon>
        <taxon>Hyphomicrobiales</taxon>
        <taxon>Methylobacteriaceae</taxon>
        <taxon>Methylobacterium</taxon>
    </lineage>
</organism>
<comment type="caution">
    <text evidence="2">The sequence shown here is derived from an EMBL/GenBank/DDBJ whole genome shotgun (WGS) entry which is preliminary data.</text>
</comment>
<dbReference type="Pfam" id="PF06527">
    <property type="entry name" value="TniQ"/>
    <property type="match status" value="1"/>
</dbReference>
<evidence type="ECO:0000313" key="3">
    <source>
        <dbReference type="Proteomes" id="UP000321258"/>
    </source>
</evidence>
<proteinExistence type="predicted"/>
<dbReference type="InterPro" id="IPR009492">
    <property type="entry name" value="TniQ"/>
</dbReference>